<dbReference type="SMART" id="SM00382">
    <property type="entry name" value="AAA"/>
    <property type="match status" value="1"/>
</dbReference>
<protein>
    <submittedName>
        <fullName evidence="6">ATP-binding cassette domain-containing protein</fullName>
    </submittedName>
</protein>
<dbReference type="InterPro" id="IPR027417">
    <property type="entry name" value="P-loop_NTPase"/>
</dbReference>
<evidence type="ECO:0000256" key="2">
    <source>
        <dbReference type="ARBA" id="ARBA00022448"/>
    </source>
</evidence>
<dbReference type="Proteomes" id="UP000596351">
    <property type="component" value="Chromosome"/>
</dbReference>
<dbReference type="InterPro" id="IPR017871">
    <property type="entry name" value="ABC_transporter-like_CS"/>
</dbReference>
<accession>A0ABX7ER82</accession>
<keyword evidence="2" id="KW-0813">Transport</keyword>
<dbReference type="EMBL" id="CP032405">
    <property type="protein sequence ID" value="QRF50482.1"/>
    <property type="molecule type" value="Genomic_DNA"/>
</dbReference>
<dbReference type="InterPro" id="IPR003593">
    <property type="entry name" value="AAA+_ATPase"/>
</dbReference>
<dbReference type="InterPro" id="IPR050093">
    <property type="entry name" value="ABC_SmlMolc_Importer"/>
</dbReference>
<dbReference type="InterPro" id="IPR003439">
    <property type="entry name" value="ABC_transporter-like_ATP-bd"/>
</dbReference>
<gene>
    <name evidence="6" type="ORF">D4A92_02965</name>
</gene>
<dbReference type="PROSITE" id="PS50893">
    <property type="entry name" value="ABC_TRANSPORTER_2"/>
    <property type="match status" value="1"/>
</dbReference>
<evidence type="ECO:0000259" key="5">
    <source>
        <dbReference type="PROSITE" id="PS50893"/>
    </source>
</evidence>
<dbReference type="RefSeq" id="WP_203018016.1">
    <property type="nucleotide sequence ID" value="NZ_CP032405.1"/>
</dbReference>
<dbReference type="PROSITE" id="PS00211">
    <property type="entry name" value="ABC_TRANSPORTER_1"/>
    <property type="match status" value="1"/>
</dbReference>
<dbReference type="PANTHER" id="PTHR42781">
    <property type="entry name" value="SPERMIDINE/PUTRESCINE IMPORT ATP-BINDING PROTEIN POTA"/>
    <property type="match status" value="1"/>
</dbReference>
<evidence type="ECO:0000256" key="3">
    <source>
        <dbReference type="ARBA" id="ARBA00022741"/>
    </source>
</evidence>
<dbReference type="GO" id="GO:0005524">
    <property type="term" value="F:ATP binding"/>
    <property type="evidence" value="ECO:0007669"/>
    <property type="project" value="UniProtKB-KW"/>
</dbReference>
<dbReference type="SUPFAM" id="SSF52540">
    <property type="entry name" value="P-loop containing nucleoside triphosphate hydrolases"/>
    <property type="match status" value="1"/>
</dbReference>
<organism evidence="6 7">
    <name type="scientific">Rhizobium rosettiformans</name>
    <dbReference type="NCBI Taxonomy" id="1368430"/>
    <lineage>
        <taxon>Bacteria</taxon>
        <taxon>Pseudomonadati</taxon>
        <taxon>Pseudomonadota</taxon>
        <taxon>Alphaproteobacteria</taxon>
        <taxon>Hyphomicrobiales</taxon>
        <taxon>Rhizobiaceae</taxon>
        <taxon>Rhizobium/Agrobacterium group</taxon>
        <taxon>Rhizobium</taxon>
    </lineage>
</organism>
<evidence type="ECO:0000313" key="6">
    <source>
        <dbReference type="EMBL" id="QRF50482.1"/>
    </source>
</evidence>
<reference evidence="6 7" key="1">
    <citation type="submission" date="2018-09" db="EMBL/GenBank/DDBJ databases">
        <title>Rhizobium sp. MAE2-X.</title>
        <authorList>
            <person name="Lee Y."/>
            <person name="Jeon C.O."/>
        </authorList>
    </citation>
    <scope>NUCLEOTIDE SEQUENCE [LARGE SCALE GENOMIC DNA]</scope>
    <source>
        <strain evidence="6 7">MAE2-X</strain>
    </source>
</reference>
<dbReference type="PANTHER" id="PTHR42781:SF4">
    <property type="entry name" value="SPERMIDINE_PUTRESCINE IMPORT ATP-BINDING PROTEIN POTA"/>
    <property type="match status" value="1"/>
</dbReference>
<sequence length="224" mass="23998">MVLPRQVDTGLCLSKIEIRLEDNLLIALDAEVPSGSVFTVMGPSGSGKSTLLSFIGGFLEPAFHAEGGVSIGGVDLLALAPEQRRAGILFQDPLLFPHMSVGANVAFAIPGAISDRKLRWRMAADILREMELSGFEDRDPATLSGGQKARVALARVLVSQPRLLLLDEPFSKLDMALRNQMRALVFDRARSAGLPVILVTHDEADAEAAGGPVHRLGDQENDHG</sequence>
<dbReference type="Gene3D" id="3.40.50.300">
    <property type="entry name" value="P-loop containing nucleotide triphosphate hydrolases"/>
    <property type="match status" value="1"/>
</dbReference>
<proteinExistence type="inferred from homology"/>
<feature type="domain" description="ABC transporter" evidence="5">
    <location>
        <begin position="4"/>
        <end position="224"/>
    </location>
</feature>
<name>A0ABX7ER82_9HYPH</name>
<keyword evidence="7" id="KW-1185">Reference proteome</keyword>
<evidence type="ECO:0000313" key="7">
    <source>
        <dbReference type="Proteomes" id="UP000596351"/>
    </source>
</evidence>
<comment type="similarity">
    <text evidence="1">Belongs to the ABC transporter superfamily.</text>
</comment>
<dbReference type="Pfam" id="PF00005">
    <property type="entry name" value="ABC_tran"/>
    <property type="match status" value="1"/>
</dbReference>
<evidence type="ECO:0000256" key="4">
    <source>
        <dbReference type="ARBA" id="ARBA00022840"/>
    </source>
</evidence>
<keyword evidence="3" id="KW-0547">Nucleotide-binding</keyword>
<keyword evidence="4 6" id="KW-0067">ATP-binding</keyword>
<evidence type="ECO:0000256" key="1">
    <source>
        <dbReference type="ARBA" id="ARBA00005417"/>
    </source>
</evidence>